<dbReference type="EMBL" id="MPDK01000021">
    <property type="protein sequence ID" value="PWI56991.1"/>
    <property type="molecule type" value="Genomic_DNA"/>
</dbReference>
<name>A0A2U3D6V1_SULT2</name>
<dbReference type="PIRSF" id="PIRSF006402">
    <property type="entry name" value="UCP006402_thioredoxin"/>
    <property type="match status" value="1"/>
</dbReference>
<organism evidence="2 3">
    <name type="scientific">Sulfoacidibacillus thermotolerans</name>
    <name type="common">Acidibacillus sulfuroxidans</name>
    <dbReference type="NCBI Taxonomy" id="1765684"/>
    <lineage>
        <taxon>Bacteria</taxon>
        <taxon>Bacillati</taxon>
        <taxon>Bacillota</taxon>
        <taxon>Bacilli</taxon>
        <taxon>Bacillales</taxon>
        <taxon>Alicyclobacillaceae</taxon>
        <taxon>Sulfoacidibacillus</taxon>
    </lineage>
</organism>
<feature type="domain" description="Spermatogenesis-associated protein 20-like TRX" evidence="1">
    <location>
        <begin position="1"/>
        <end position="108"/>
    </location>
</feature>
<evidence type="ECO:0000313" key="2">
    <source>
        <dbReference type="EMBL" id="PWI56991.1"/>
    </source>
</evidence>
<dbReference type="Gene3D" id="3.40.30.10">
    <property type="entry name" value="Glutaredoxin"/>
    <property type="match status" value="1"/>
</dbReference>
<reference evidence="2 3" key="1">
    <citation type="submission" date="2016-11" db="EMBL/GenBank/DDBJ databases">
        <title>Comparative genomics of Acidibacillus ferroxidans species.</title>
        <authorList>
            <person name="Oliveira G."/>
            <person name="Nunes G."/>
            <person name="Oliveira R."/>
            <person name="Araujo F."/>
            <person name="Salim A."/>
            <person name="Scholte L."/>
            <person name="Morais D."/>
            <person name="Nancucheo I."/>
            <person name="Johnson D.B."/>
            <person name="Grail B."/>
            <person name="Bittencourt J."/>
            <person name="Valadares R."/>
        </authorList>
    </citation>
    <scope>NUCLEOTIDE SEQUENCE [LARGE SCALE GENOMIC DNA]</scope>
    <source>
        <strain evidence="2 3">Y002</strain>
    </source>
</reference>
<dbReference type="InterPro" id="IPR008928">
    <property type="entry name" value="6-hairpin_glycosidase_sf"/>
</dbReference>
<dbReference type="InterPro" id="IPR024705">
    <property type="entry name" value="Ssp411"/>
</dbReference>
<dbReference type="GO" id="GO:0005975">
    <property type="term" value="P:carbohydrate metabolic process"/>
    <property type="evidence" value="ECO:0007669"/>
    <property type="project" value="InterPro"/>
</dbReference>
<dbReference type="InterPro" id="IPR004879">
    <property type="entry name" value="Ssp411-like_TRX"/>
</dbReference>
<dbReference type="InterPro" id="IPR036249">
    <property type="entry name" value="Thioredoxin-like_sf"/>
</dbReference>
<dbReference type="Proteomes" id="UP000245380">
    <property type="component" value="Unassembled WGS sequence"/>
</dbReference>
<sequence>MEQESFEDEKVAAILNEHFIAIKVDREERPDIDQIYMGVCQAMTGQGGWPLTIVMTPDKEPFFAGTYFPRERRYGRAGLLDLLPRLHDIWTNEREKALEIASDLVEKLNSSASTEKGQPMPERTVIEQAYAQFVRSFDAQYGGFGQAPKFPSAHNLLFLLRHYAITHEKQALEMVTTTLENMYAGGIWDHIGYGFARYSTDAKWLVPHFEKMLYDNAMLAHAYLEAFQVTGNELFAQIARHIFTFVTREMTSAEGGFYSAIDADSEGIEGKFYVFSPRELESLLGKEQAESFCRHFGITVQGNFEEGSIPNLLNTPKEEWMISSAFREYASSSLSHAQELERNRQKVFAYREQRVHPHKDDKVLTSWNALMISAFAKGARILKEATWLDVALRARQFIDDVLIRPDGRLMARYRDHETKHLAYLEDYVYLAWAELELYDATYDFAHVQRSMHWMREARRLFYDEIQGGFFFYGSDGEKLLTRPKELYDGALPSGNSIAFYVLQKLTLMTGQKEWEDLALGQIHAFYDQVQEYPSGYAQFLMGLQLSLYKTQEIVIAAPTLTDARPFLDFLAVQYLPQSITLVRTTENRMQLANSCPYTADQEPQNGQSTVYFCEAFACRKPIIQLEELRTVLAQQTNC</sequence>
<dbReference type="Pfam" id="PF03190">
    <property type="entry name" value="Thioredox_DsbH"/>
    <property type="match status" value="1"/>
</dbReference>
<gene>
    <name evidence="2" type="ORF">BM613_10955</name>
</gene>
<dbReference type="PANTHER" id="PTHR42899:SF1">
    <property type="entry name" value="SPERMATOGENESIS-ASSOCIATED PROTEIN 20"/>
    <property type="match status" value="1"/>
</dbReference>
<dbReference type="SUPFAM" id="SSF48208">
    <property type="entry name" value="Six-hairpin glycosidases"/>
    <property type="match status" value="1"/>
</dbReference>
<dbReference type="AlphaFoldDB" id="A0A2U3D6V1"/>
<dbReference type="PANTHER" id="PTHR42899">
    <property type="entry name" value="SPERMATOGENESIS-ASSOCIATED PROTEIN 20"/>
    <property type="match status" value="1"/>
</dbReference>
<dbReference type="Gene3D" id="1.50.10.10">
    <property type="match status" value="2"/>
</dbReference>
<accession>A0A2U3D6V1</accession>
<evidence type="ECO:0000313" key="3">
    <source>
        <dbReference type="Proteomes" id="UP000245380"/>
    </source>
</evidence>
<dbReference type="InterPro" id="IPR012341">
    <property type="entry name" value="6hp_glycosidase-like_sf"/>
</dbReference>
<proteinExistence type="predicted"/>
<protein>
    <recommendedName>
        <fullName evidence="1">Spermatogenesis-associated protein 20-like TRX domain-containing protein</fullName>
    </recommendedName>
</protein>
<evidence type="ECO:0000259" key="1">
    <source>
        <dbReference type="Pfam" id="PF03190"/>
    </source>
</evidence>
<dbReference type="OrthoDB" id="9762614at2"/>
<keyword evidence="3" id="KW-1185">Reference proteome</keyword>
<comment type="caution">
    <text evidence="2">The sequence shown here is derived from an EMBL/GenBank/DDBJ whole genome shotgun (WGS) entry which is preliminary data.</text>
</comment>
<dbReference type="SUPFAM" id="SSF52833">
    <property type="entry name" value="Thioredoxin-like"/>
    <property type="match status" value="1"/>
</dbReference>